<protein>
    <recommendedName>
        <fullName evidence="4 10">4-alpha-glucanotransferase</fullName>
        <ecNumber evidence="3 10">2.4.1.25</ecNumber>
    </recommendedName>
    <alternativeName>
        <fullName evidence="8 10">Amylomaltase</fullName>
    </alternativeName>
    <alternativeName>
        <fullName evidence="9 10">Disproportionating enzyme</fullName>
    </alternativeName>
</protein>
<gene>
    <name evidence="12" type="primary">malQ</name>
    <name evidence="12" type="ORF">G9H71_02945</name>
</gene>
<evidence type="ECO:0000256" key="10">
    <source>
        <dbReference type="RuleBase" id="RU361207"/>
    </source>
</evidence>
<comment type="similarity">
    <text evidence="2 10">Belongs to the disproportionating enzyme family.</text>
</comment>
<evidence type="ECO:0000256" key="2">
    <source>
        <dbReference type="ARBA" id="ARBA00005684"/>
    </source>
</evidence>
<comment type="caution">
    <text evidence="12">The sequence shown here is derived from an EMBL/GenBank/DDBJ whole genome shotgun (WGS) entry which is preliminary data.</text>
</comment>
<evidence type="ECO:0000259" key="11">
    <source>
        <dbReference type="Pfam" id="PF21226"/>
    </source>
</evidence>
<dbReference type="InterPro" id="IPR003385">
    <property type="entry name" value="Glyco_hydro_77"/>
</dbReference>
<dbReference type="RefSeq" id="WP_166277544.1">
    <property type="nucleotide sequence ID" value="NZ_JAANNP010000001.1"/>
</dbReference>
<dbReference type="Gene3D" id="3.20.20.80">
    <property type="entry name" value="Glycosidases"/>
    <property type="match status" value="1"/>
</dbReference>
<dbReference type="PANTHER" id="PTHR32438">
    <property type="entry name" value="4-ALPHA-GLUCANOTRANSFERASE DPE1, CHLOROPLASTIC/AMYLOPLASTIC"/>
    <property type="match status" value="1"/>
</dbReference>
<dbReference type="Proteomes" id="UP000800981">
    <property type="component" value="Unassembled WGS sequence"/>
</dbReference>
<evidence type="ECO:0000256" key="5">
    <source>
        <dbReference type="ARBA" id="ARBA00022676"/>
    </source>
</evidence>
<dbReference type="PANTHER" id="PTHR32438:SF5">
    <property type="entry name" value="4-ALPHA-GLUCANOTRANSFERASE DPE1, CHLOROPLASTIC_AMYLOPLASTIC"/>
    <property type="match status" value="1"/>
</dbReference>
<dbReference type="Pfam" id="PF02446">
    <property type="entry name" value="Glyco_hydro_77"/>
    <property type="match status" value="1"/>
</dbReference>
<evidence type="ECO:0000256" key="6">
    <source>
        <dbReference type="ARBA" id="ARBA00022679"/>
    </source>
</evidence>
<evidence type="ECO:0000256" key="7">
    <source>
        <dbReference type="ARBA" id="ARBA00023277"/>
    </source>
</evidence>
<dbReference type="GO" id="GO:0004134">
    <property type="term" value="F:4-alpha-glucanotransferase activity"/>
    <property type="evidence" value="ECO:0007669"/>
    <property type="project" value="UniProtKB-EC"/>
</dbReference>
<keyword evidence="6 10" id="KW-0808">Transferase</keyword>
<evidence type="ECO:0000256" key="1">
    <source>
        <dbReference type="ARBA" id="ARBA00000439"/>
    </source>
</evidence>
<evidence type="ECO:0000256" key="4">
    <source>
        <dbReference type="ARBA" id="ARBA00020295"/>
    </source>
</evidence>
<dbReference type="EC" id="2.4.1.25" evidence="3 10"/>
<proteinExistence type="inferred from homology"/>
<dbReference type="EMBL" id="JAANNP010000001">
    <property type="protein sequence ID" value="NHC12736.1"/>
    <property type="molecule type" value="Genomic_DNA"/>
</dbReference>
<evidence type="ECO:0000256" key="3">
    <source>
        <dbReference type="ARBA" id="ARBA00012560"/>
    </source>
</evidence>
<evidence type="ECO:0000256" key="9">
    <source>
        <dbReference type="ARBA" id="ARBA00031501"/>
    </source>
</evidence>
<dbReference type="Pfam" id="PF21226">
    <property type="entry name" value="MalQ_N"/>
    <property type="match status" value="1"/>
</dbReference>
<keyword evidence="5 10" id="KW-0328">Glycosyltransferase</keyword>
<evidence type="ECO:0000313" key="13">
    <source>
        <dbReference type="Proteomes" id="UP000800981"/>
    </source>
</evidence>
<name>A0ABX0GSM3_9ACTN</name>
<feature type="domain" description="MalQ N-terminal beta-sandwich" evidence="11">
    <location>
        <begin position="72"/>
        <end position="161"/>
    </location>
</feature>
<evidence type="ECO:0000313" key="12">
    <source>
        <dbReference type="EMBL" id="NHC12736.1"/>
    </source>
</evidence>
<comment type="catalytic activity">
    <reaction evidence="1 10">
        <text>Transfers a segment of a (1-&gt;4)-alpha-D-glucan to a new position in an acceptor, which may be glucose or a (1-&gt;4)-alpha-D-glucan.</text>
        <dbReference type="EC" id="2.4.1.25"/>
    </reaction>
</comment>
<accession>A0ABX0GSM3</accession>
<keyword evidence="13" id="KW-1185">Reference proteome</keyword>
<dbReference type="SUPFAM" id="SSF51445">
    <property type="entry name" value="(Trans)glycosidases"/>
    <property type="match status" value="1"/>
</dbReference>
<dbReference type="NCBIfam" id="TIGR00217">
    <property type="entry name" value="malQ"/>
    <property type="match status" value="1"/>
</dbReference>
<keyword evidence="7 10" id="KW-0119">Carbohydrate metabolism</keyword>
<dbReference type="InterPro" id="IPR017853">
    <property type="entry name" value="GH"/>
</dbReference>
<evidence type="ECO:0000256" key="8">
    <source>
        <dbReference type="ARBA" id="ARBA00031423"/>
    </source>
</evidence>
<dbReference type="InterPro" id="IPR048458">
    <property type="entry name" value="MalQ_N"/>
</dbReference>
<reference evidence="12 13" key="1">
    <citation type="submission" date="2020-03" db="EMBL/GenBank/DDBJ databases">
        <title>Two novel Motilibacter sp.</title>
        <authorList>
            <person name="Liu S."/>
        </authorList>
    </citation>
    <scope>NUCLEOTIDE SEQUENCE [LARGE SCALE GENOMIC DNA]</scope>
    <source>
        <strain evidence="12 13">E257</strain>
    </source>
</reference>
<organism evidence="12 13">
    <name type="scientific">Motilibacter deserti</name>
    <dbReference type="NCBI Taxonomy" id="2714956"/>
    <lineage>
        <taxon>Bacteria</taxon>
        <taxon>Bacillati</taxon>
        <taxon>Actinomycetota</taxon>
        <taxon>Actinomycetes</taxon>
        <taxon>Motilibacterales</taxon>
        <taxon>Motilibacteraceae</taxon>
        <taxon>Motilibacter</taxon>
    </lineage>
</organism>
<sequence length="714" mass="78193">MTQTQQLDPALRELAEACSVSVEFHDWQGNPQPASADTLRSVLAALGIDASTPESARAALEELRLRPWRRALPPCVVVRSGRPARVPVHVPHGEPVTVSAVLEDGGEQELRQLDVWVDPREVDGRLVGEATFEVPGDLPLGYHELRAAGAADGTAPLIVVPAYVGEPPTLGSRRAWGFTSQLYATRSRASWGLGDLGDLRELATWSGRQGAGFVLVNPLHAAEPVAPMEPSPYLPATRRFFNPVYLRVEDVPELASAPQRVQDLVRRLAGEQQQANTSPEPIDRDAVWAAKSEALTALHEVARSAERDAAYAAFREQEGEGLVDFATWCAISEEQRAAWQDWPEELRDPRSPAVAELREKLATRVDYFCWLQWLLDEQLSVAQEAARSAGMALGIMHDLAVGVHPSSADAWALQSALALGVTVGAPPDAYNQQGQDWSQPPWRPDVLAETGYAPYRAMLRTVLRHAGGIRVDHILGLFRLWWVPQGRPPTEGAYVRYDPEALVGILALEASRSGAVVVGEDLGTVEPGVRDFLKERGVLGTSILWFERDWDAGVPLRPEQWRELSLASVTTHDLPPTAGYLAGEHIRIRSELGLLTRSVEEERRSDEAEQRSWLDDLVRRGLLAESARGDEQAVVEALHRFVVSTPARLVGVALPDAVGDRRAINQPGTYREYPNWKLPMCDGEGRPVLLDDVPGNARAESLARIVSEGVAGDG</sequence>